<dbReference type="Pfam" id="PF01471">
    <property type="entry name" value="PG_binding_1"/>
    <property type="match status" value="1"/>
</dbReference>
<dbReference type="Gene3D" id="1.10.101.10">
    <property type="entry name" value="PGBD-like superfamily/PGBD"/>
    <property type="match status" value="1"/>
</dbReference>
<keyword evidence="3" id="KW-1185">Reference proteome</keyword>
<dbReference type="EMBL" id="JACHMK010000001">
    <property type="protein sequence ID" value="MBB6334198.1"/>
    <property type="molecule type" value="Genomic_DNA"/>
</dbReference>
<comment type="caution">
    <text evidence="2">The sequence shown here is derived from an EMBL/GenBank/DDBJ whole genome shotgun (WGS) entry which is preliminary data.</text>
</comment>
<dbReference type="InterPro" id="IPR036365">
    <property type="entry name" value="PGBD-like_sf"/>
</dbReference>
<feature type="domain" description="Peptidoglycan binding-like" evidence="1">
    <location>
        <begin position="119"/>
        <end position="152"/>
    </location>
</feature>
<dbReference type="Proteomes" id="UP000617426">
    <property type="component" value="Unassembled WGS sequence"/>
</dbReference>
<evidence type="ECO:0000313" key="2">
    <source>
        <dbReference type="EMBL" id="MBB6334198.1"/>
    </source>
</evidence>
<name>A0A923E1F6_9ACTO</name>
<accession>A0A923E1F6</accession>
<dbReference type="SUPFAM" id="SSF47090">
    <property type="entry name" value="PGBD-like"/>
    <property type="match status" value="1"/>
</dbReference>
<evidence type="ECO:0000259" key="1">
    <source>
        <dbReference type="Pfam" id="PF01471"/>
    </source>
</evidence>
<gene>
    <name evidence="2" type="ORF">HD592_000763</name>
</gene>
<dbReference type="InterPro" id="IPR036366">
    <property type="entry name" value="PGBDSf"/>
</dbReference>
<proteinExistence type="predicted"/>
<dbReference type="GO" id="GO:0016787">
    <property type="term" value="F:hydrolase activity"/>
    <property type="evidence" value="ECO:0007669"/>
    <property type="project" value="UniProtKB-KW"/>
</dbReference>
<evidence type="ECO:0000313" key="3">
    <source>
        <dbReference type="Proteomes" id="UP000617426"/>
    </source>
</evidence>
<dbReference type="AlphaFoldDB" id="A0A923E1F6"/>
<dbReference type="InterPro" id="IPR002477">
    <property type="entry name" value="Peptidoglycan-bd-like"/>
</dbReference>
<keyword evidence="2" id="KW-0378">Hydrolase</keyword>
<protein>
    <submittedName>
        <fullName evidence="2">Peptidoglycan hydrolase-like protein with peptidoglycan-binding domain</fullName>
    </submittedName>
</protein>
<dbReference type="RefSeq" id="WP_184452009.1">
    <property type="nucleotide sequence ID" value="NZ_JACHMK010000001.1"/>
</dbReference>
<reference evidence="2" key="1">
    <citation type="submission" date="2020-08" db="EMBL/GenBank/DDBJ databases">
        <title>Sequencing the genomes of 1000 actinobacteria strains.</title>
        <authorList>
            <person name="Klenk H.-P."/>
        </authorList>
    </citation>
    <scope>NUCLEOTIDE SEQUENCE</scope>
    <source>
        <strain evidence="2">DSM 10695</strain>
    </source>
</reference>
<sequence>MTRALLGIAALVVAIGAGAALGALLFRPVSPRGLEETPAVVDTPVVQRTIDDRRSIRLALELGPSASLKSPSDGLITESACQAGQAIASGDHMMTLGDQRLYALATAIPLWRDLGPGDQGDDVTALQAELQRLGYLVDADGRIGPQTLRSVADLVGLSGTPAFSSYALIPRASFVWLPEPSVVPSSCAASAGEGIVEHDEIAVLDRTLVRARVVDMPADLLPGQRLLTVDGRDFPVEEAGILEDPQALAELQTTSSYQHWLSAQNDEPAPNLDASLSLAEPTLVHAVSPSAIYEVDGADACVLDNGLPRPVKILSSELGQTHILFPDGAPAPASLPAPPRNAASCR</sequence>
<organism evidence="2 3">
    <name type="scientific">Schaalia hyovaginalis</name>
    <dbReference type="NCBI Taxonomy" id="29316"/>
    <lineage>
        <taxon>Bacteria</taxon>
        <taxon>Bacillati</taxon>
        <taxon>Actinomycetota</taxon>
        <taxon>Actinomycetes</taxon>
        <taxon>Actinomycetales</taxon>
        <taxon>Actinomycetaceae</taxon>
        <taxon>Schaalia</taxon>
    </lineage>
</organism>